<reference evidence="2 3" key="1">
    <citation type="submission" date="2019-08" db="EMBL/GenBank/DDBJ databases">
        <authorList>
            <person name="Lei W."/>
        </authorList>
    </citation>
    <scope>NUCLEOTIDE SEQUENCE [LARGE SCALE GENOMIC DNA]</scope>
    <source>
        <strain evidence="2 3">CCUG 58627</strain>
    </source>
</reference>
<evidence type="ECO:0000313" key="3">
    <source>
        <dbReference type="Proteomes" id="UP000320791"/>
    </source>
</evidence>
<keyword evidence="3" id="KW-1185">Reference proteome</keyword>
<feature type="compositionally biased region" description="Low complexity" evidence="1">
    <location>
        <begin position="14"/>
        <end position="28"/>
    </location>
</feature>
<comment type="caution">
    <text evidence="2">The sequence shown here is derived from an EMBL/GenBank/DDBJ whole genome shotgun (WGS) entry which is preliminary data.</text>
</comment>
<dbReference type="Proteomes" id="UP000320791">
    <property type="component" value="Unassembled WGS sequence"/>
</dbReference>
<gene>
    <name evidence="2" type="ORF">FRX94_07345</name>
</gene>
<dbReference type="RefSeq" id="WP_146324483.1">
    <property type="nucleotide sequence ID" value="NZ_BAABLR010000071.1"/>
</dbReference>
<name>A0A5C5UGK8_9CORY</name>
<feature type="compositionally biased region" description="Polar residues" evidence="1">
    <location>
        <begin position="1"/>
        <end position="13"/>
    </location>
</feature>
<feature type="region of interest" description="Disordered" evidence="1">
    <location>
        <begin position="1"/>
        <end position="50"/>
    </location>
</feature>
<proteinExistence type="predicted"/>
<organism evidence="2 3">
    <name type="scientific">Corynebacterium canis</name>
    <dbReference type="NCBI Taxonomy" id="679663"/>
    <lineage>
        <taxon>Bacteria</taxon>
        <taxon>Bacillati</taxon>
        <taxon>Actinomycetota</taxon>
        <taxon>Actinomycetes</taxon>
        <taxon>Mycobacteriales</taxon>
        <taxon>Corynebacteriaceae</taxon>
        <taxon>Corynebacterium</taxon>
    </lineage>
</organism>
<evidence type="ECO:0000313" key="2">
    <source>
        <dbReference type="EMBL" id="TWT24947.1"/>
    </source>
</evidence>
<protein>
    <submittedName>
        <fullName evidence="2">Uncharacterized protein</fullName>
    </submittedName>
</protein>
<dbReference type="EMBL" id="VOHM01000014">
    <property type="protein sequence ID" value="TWT24947.1"/>
    <property type="molecule type" value="Genomic_DNA"/>
</dbReference>
<dbReference type="OrthoDB" id="9871544at2"/>
<sequence length="169" mass="17633">MALSACSDSASHRTTVPMTTGGPTTAVGFSPAPKTSSSLPESEEPEHHMQGVPSEKFIIDGFHVFDFNTGGDAVGHCKLMSDTFTCSGIPEERDGDTNEVTVAPEGIEFSIGGGPYTAQDPVDLQPGEFIEVESVRCSMMDASKLICSGPGGAISINGPEQIVHEETGN</sequence>
<evidence type="ECO:0000256" key="1">
    <source>
        <dbReference type="SAM" id="MobiDB-lite"/>
    </source>
</evidence>
<accession>A0A5C5UGK8</accession>
<dbReference type="AlphaFoldDB" id="A0A5C5UGK8"/>